<evidence type="ECO:0000313" key="8">
    <source>
        <dbReference type="EMBL" id="NMI01870.1"/>
    </source>
</evidence>
<dbReference type="EMBL" id="JAAXLA010000105">
    <property type="protein sequence ID" value="NMI01870.1"/>
    <property type="molecule type" value="Genomic_DNA"/>
</dbReference>
<keyword evidence="9" id="KW-1185">Reference proteome</keyword>
<dbReference type="Gene3D" id="3.40.50.11540">
    <property type="entry name" value="NADH-ubiquinone oxidoreductase 51kDa subunit"/>
    <property type="match status" value="1"/>
</dbReference>
<accession>A0ABX1SNK7</accession>
<evidence type="ECO:0000259" key="6">
    <source>
        <dbReference type="Pfam" id="PF01512"/>
    </source>
</evidence>
<comment type="caution">
    <text evidence="8">The sequence shown here is derived from an EMBL/GenBank/DDBJ whole genome shotgun (WGS) entry which is preliminary data.</text>
</comment>
<evidence type="ECO:0000256" key="2">
    <source>
        <dbReference type="ARBA" id="ARBA00022485"/>
    </source>
</evidence>
<evidence type="ECO:0000259" key="7">
    <source>
        <dbReference type="Pfam" id="PF10589"/>
    </source>
</evidence>
<protein>
    <submittedName>
        <fullName evidence="8">Fe-S-binding domain-containing protein</fullName>
    </submittedName>
</protein>
<dbReference type="InterPro" id="IPR037225">
    <property type="entry name" value="Nuo51_FMN-bd_sf"/>
</dbReference>
<keyword evidence="5" id="KW-0411">Iron-sulfur</keyword>
<dbReference type="PANTHER" id="PTHR43578">
    <property type="entry name" value="NADH-QUINONE OXIDOREDUCTASE SUBUNIT F"/>
    <property type="match status" value="1"/>
</dbReference>
<evidence type="ECO:0000256" key="1">
    <source>
        <dbReference type="ARBA" id="ARBA00007523"/>
    </source>
</evidence>
<sequence>MTSSIFLDAPWEREDNNAYIARGGYSCAPAHSSGELLAVLRDADLRGRGGAAFPTATKLEAVLAAAPPARPVLVANGAEGEPFSFKDRYLMRYRPHRVLEGLICCAAAVAADQAFVYTCDDRSAESLRAALRERDYPIPVSVVTSEHTYVAGEETAVVNRLSGGLGLPTDKPPRPFESGVHGRPTVVLNVDTLAQVAGLVHPTAAEDGTPASFLASVVSIAGEPALYELPEGTSVRELARDFAGQEATFSAVVMGGFFGGMVPLTDENQVALQFVPPPGSDTALGCASFFFVDEAQDCPVAAAADAAAYLSRHNARQCGPCVRGTATAAKALESLCTGKAAESIRDDFARWAEILPGRGACAVPDGVARLLRCLMTAFAPVVQTHLAGRCERCVDLTASGRRRSRFALTF</sequence>
<dbReference type="SUPFAM" id="SSF140490">
    <property type="entry name" value="Nqo1C-terminal domain-like"/>
    <property type="match status" value="1"/>
</dbReference>
<gene>
    <name evidence="8" type="ORF">HF526_31920</name>
</gene>
<dbReference type="Gene3D" id="1.20.1440.230">
    <property type="entry name" value="NADH-ubiquinone oxidoreductase 51kDa subunit, iron-sulphur binding domain"/>
    <property type="match status" value="1"/>
</dbReference>
<keyword evidence="3" id="KW-0479">Metal-binding</keyword>
<dbReference type="Gene3D" id="3.10.20.600">
    <property type="match status" value="1"/>
</dbReference>
<organism evidence="8 9">
    <name type="scientific">Pseudonocardia acidicola</name>
    <dbReference type="NCBI Taxonomy" id="2724939"/>
    <lineage>
        <taxon>Bacteria</taxon>
        <taxon>Bacillati</taxon>
        <taxon>Actinomycetota</taxon>
        <taxon>Actinomycetes</taxon>
        <taxon>Pseudonocardiales</taxon>
        <taxon>Pseudonocardiaceae</taxon>
        <taxon>Pseudonocardia</taxon>
    </lineage>
</organism>
<keyword evidence="4" id="KW-0408">Iron</keyword>
<evidence type="ECO:0000313" key="9">
    <source>
        <dbReference type="Proteomes" id="UP000820669"/>
    </source>
</evidence>
<proteinExistence type="inferred from homology"/>
<name>A0ABX1SNK7_9PSEU</name>
<dbReference type="InterPro" id="IPR019575">
    <property type="entry name" value="Nuop51_4Fe4S-bd"/>
</dbReference>
<evidence type="ECO:0000256" key="5">
    <source>
        <dbReference type="ARBA" id="ARBA00023014"/>
    </source>
</evidence>
<comment type="similarity">
    <text evidence="1">Belongs to the complex I 51 kDa subunit family.</text>
</comment>
<dbReference type="InterPro" id="IPR011538">
    <property type="entry name" value="Nuo51_FMN-bd"/>
</dbReference>
<dbReference type="RefSeq" id="WP_169385382.1">
    <property type="nucleotide sequence ID" value="NZ_JAAXLA010000105.1"/>
</dbReference>
<dbReference type="Proteomes" id="UP000820669">
    <property type="component" value="Unassembled WGS sequence"/>
</dbReference>
<reference evidence="8 9" key="1">
    <citation type="submission" date="2020-04" db="EMBL/GenBank/DDBJ databases">
        <authorList>
            <person name="Klaysubun C."/>
            <person name="Duangmal K."/>
            <person name="Lipun K."/>
        </authorList>
    </citation>
    <scope>NUCLEOTIDE SEQUENCE [LARGE SCALE GENOMIC DNA]</scope>
    <source>
        <strain evidence="8 9">K10HN5</strain>
    </source>
</reference>
<keyword evidence="2" id="KW-0004">4Fe-4S</keyword>
<dbReference type="SUPFAM" id="SSF142984">
    <property type="entry name" value="Nqo1 middle domain-like"/>
    <property type="match status" value="1"/>
</dbReference>
<evidence type="ECO:0000256" key="4">
    <source>
        <dbReference type="ARBA" id="ARBA00023004"/>
    </source>
</evidence>
<feature type="domain" description="NADH-ubiquinone oxidoreductase 51kDa subunit FMN-binding" evidence="6">
    <location>
        <begin position="41"/>
        <end position="197"/>
    </location>
</feature>
<evidence type="ECO:0000256" key="3">
    <source>
        <dbReference type="ARBA" id="ARBA00022723"/>
    </source>
</evidence>
<feature type="domain" description="NADH-ubiquinone oxidoreductase 51kDa subunit iron-sulphur binding" evidence="7">
    <location>
        <begin position="302"/>
        <end position="385"/>
    </location>
</feature>
<dbReference type="Pfam" id="PF10589">
    <property type="entry name" value="NADH_4Fe-4S"/>
    <property type="match status" value="1"/>
</dbReference>
<dbReference type="InterPro" id="IPR037207">
    <property type="entry name" value="Nuop51_4Fe4S-bd_sf"/>
</dbReference>
<dbReference type="PANTHER" id="PTHR43578:SF3">
    <property type="entry name" value="NADH-QUINONE OXIDOREDUCTASE SUBUNIT F"/>
    <property type="match status" value="1"/>
</dbReference>
<dbReference type="SUPFAM" id="SSF142019">
    <property type="entry name" value="Nqo1 FMN-binding domain-like"/>
    <property type="match status" value="1"/>
</dbReference>
<dbReference type="Pfam" id="PF01512">
    <property type="entry name" value="Complex1_51K"/>
    <property type="match status" value="1"/>
</dbReference>